<dbReference type="InterPro" id="IPR013324">
    <property type="entry name" value="RNA_pol_sigma_r3/r4-like"/>
</dbReference>
<proteinExistence type="inferred from homology"/>
<dbReference type="Gene3D" id="1.10.1740.10">
    <property type="match status" value="1"/>
</dbReference>
<dbReference type="GO" id="GO:0016987">
    <property type="term" value="F:sigma factor activity"/>
    <property type="evidence" value="ECO:0007669"/>
    <property type="project" value="UniProtKB-KW"/>
</dbReference>
<dbReference type="PANTHER" id="PTHR43133:SF51">
    <property type="entry name" value="RNA POLYMERASE SIGMA FACTOR"/>
    <property type="match status" value="1"/>
</dbReference>
<dbReference type="EMBL" id="LR593886">
    <property type="protein sequence ID" value="VTR94509.1"/>
    <property type="molecule type" value="Genomic_DNA"/>
</dbReference>
<organism evidence="8 9">
    <name type="scientific">Gemmata massiliana</name>
    <dbReference type="NCBI Taxonomy" id="1210884"/>
    <lineage>
        <taxon>Bacteria</taxon>
        <taxon>Pseudomonadati</taxon>
        <taxon>Planctomycetota</taxon>
        <taxon>Planctomycetia</taxon>
        <taxon>Gemmatales</taxon>
        <taxon>Gemmataceae</taxon>
        <taxon>Gemmata</taxon>
    </lineage>
</organism>
<comment type="similarity">
    <text evidence="1">Belongs to the sigma-70 factor family. ECF subfamily.</text>
</comment>
<dbReference type="KEGG" id="gms:SOIL9_32050"/>
<dbReference type="SUPFAM" id="SSF88659">
    <property type="entry name" value="Sigma3 and sigma4 domains of RNA polymerase sigma factors"/>
    <property type="match status" value="1"/>
</dbReference>
<dbReference type="CDD" id="cd06171">
    <property type="entry name" value="Sigma70_r4"/>
    <property type="match status" value="1"/>
</dbReference>
<reference evidence="8 9" key="1">
    <citation type="submission" date="2019-05" db="EMBL/GenBank/DDBJ databases">
        <authorList>
            <consortium name="Science for Life Laboratories"/>
        </authorList>
    </citation>
    <scope>NUCLEOTIDE SEQUENCE [LARGE SCALE GENOMIC DNA]</scope>
    <source>
        <strain evidence="8">Soil9</strain>
    </source>
</reference>
<dbReference type="InterPro" id="IPR039425">
    <property type="entry name" value="RNA_pol_sigma-70-like"/>
</dbReference>
<protein>
    <recommendedName>
        <fullName evidence="10">ECF RNA polymerase sigma factor SigE</fullName>
    </recommendedName>
</protein>
<dbReference type="NCBIfam" id="TIGR02937">
    <property type="entry name" value="sigma70-ECF"/>
    <property type="match status" value="1"/>
</dbReference>
<evidence type="ECO:0000313" key="9">
    <source>
        <dbReference type="Proteomes" id="UP000464178"/>
    </source>
</evidence>
<evidence type="ECO:0000259" key="6">
    <source>
        <dbReference type="Pfam" id="PF04542"/>
    </source>
</evidence>
<dbReference type="InterPro" id="IPR013325">
    <property type="entry name" value="RNA_pol_sigma_r2"/>
</dbReference>
<dbReference type="RefSeq" id="WP_162669036.1">
    <property type="nucleotide sequence ID" value="NZ_LR593886.1"/>
</dbReference>
<feature type="domain" description="RNA polymerase sigma factor 70 region 4 type 2" evidence="7">
    <location>
        <begin position="132"/>
        <end position="182"/>
    </location>
</feature>
<dbReference type="InterPro" id="IPR013249">
    <property type="entry name" value="RNA_pol_sigma70_r4_t2"/>
</dbReference>
<evidence type="ECO:0000313" key="8">
    <source>
        <dbReference type="EMBL" id="VTR94509.1"/>
    </source>
</evidence>
<dbReference type="Gene3D" id="1.10.10.10">
    <property type="entry name" value="Winged helix-like DNA-binding domain superfamily/Winged helix DNA-binding domain"/>
    <property type="match status" value="1"/>
</dbReference>
<evidence type="ECO:0000256" key="3">
    <source>
        <dbReference type="ARBA" id="ARBA00023082"/>
    </source>
</evidence>
<evidence type="ECO:0008006" key="10">
    <source>
        <dbReference type="Google" id="ProtNLM"/>
    </source>
</evidence>
<dbReference type="GO" id="GO:0003677">
    <property type="term" value="F:DNA binding"/>
    <property type="evidence" value="ECO:0007669"/>
    <property type="project" value="InterPro"/>
</dbReference>
<dbReference type="SUPFAM" id="SSF88946">
    <property type="entry name" value="Sigma2 domain of RNA polymerase sigma factors"/>
    <property type="match status" value="1"/>
</dbReference>
<sequence>MPRIEPALLAAHIKQAAALDLRTDSELLERFAGDRDTGAFESLVWRHGPMVWATCRRVLRHLCDAEDAFQATFLALTRAAGTIGTRQAVAGWLHRVATNAALKLKAQRRTIGPVPDVSTRPEARNQELAEVVDEELSRLPDRMRIAFVLCCLEGLTSVEAARELGCPTGTVDSRVHTARTRLRERLTRRGFGPDALTGLVFVAVPPGTSVAAVLAAPNVPIRDAVDVLAREVIKTVSNGVITVKTVSVACALVLAGSLWAFGGSENHPTPTATSQPGLATQPVAPVPPNDTSAARRPRQPGGVFRDWLGEYLTIEGTLYEGGKVEAGTLLVDTVNGKKLDKPVSIVTRSPNFPEKILDLPSKKRCVLKGYEMGEMIGTPPAVITAAKEQGRDVGESQAVWQWRPYFVVLIVDEPKAQASPKP</sequence>
<dbReference type="InterPro" id="IPR014284">
    <property type="entry name" value="RNA_pol_sigma-70_dom"/>
</dbReference>
<gene>
    <name evidence="8" type="ORF">SOIL9_32050</name>
</gene>
<evidence type="ECO:0000256" key="5">
    <source>
        <dbReference type="SAM" id="MobiDB-lite"/>
    </source>
</evidence>
<evidence type="ECO:0000256" key="4">
    <source>
        <dbReference type="ARBA" id="ARBA00023163"/>
    </source>
</evidence>
<dbReference type="InterPro" id="IPR007627">
    <property type="entry name" value="RNA_pol_sigma70_r2"/>
</dbReference>
<dbReference type="Pfam" id="PF04542">
    <property type="entry name" value="Sigma70_r2"/>
    <property type="match status" value="1"/>
</dbReference>
<feature type="compositionally biased region" description="Polar residues" evidence="5">
    <location>
        <begin position="266"/>
        <end position="278"/>
    </location>
</feature>
<dbReference type="Proteomes" id="UP000464178">
    <property type="component" value="Chromosome"/>
</dbReference>
<evidence type="ECO:0000256" key="2">
    <source>
        <dbReference type="ARBA" id="ARBA00023015"/>
    </source>
</evidence>
<accession>A0A6P2D043</accession>
<dbReference type="InterPro" id="IPR036388">
    <property type="entry name" value="WH-like_DNA-bd_sf"/>
</dbReference>
<evidence type="ECO:0000259" key="7">
    <source>
        <dbReference type="Pfam" id="PF08281"/>
    </source>
</evidence>
<keyword evidence="3" id="KW-0731">Sigma factor</keyword>
<keyword evidence="2" id="KW-0805">Transcription regulation</keyword>
<evidence type="ECO:0000256" key="1">
    <source>
        <dbReference type="ARBA" id="ARBA00010641"/>
    </source>
</evidence>
<name>A0A6P2D043_9BACT</name>
<dbReference type="AlphaFoldDB" id="A0A6P2D043"/>
<feature type="region of interest" description="Disordered" evidence="5">
    <location>
        <begin position="266"/>
        <end position="299"/>
    </location>
</feature>
<keyword evidence="9" id="KW-1185">Reference proteome</keyword>
<dbReference type="PANTHER" id="PTHR43133">
    <property type="entry name" value="RNA POLYMERASE ECF-TYPE SIGMA FACTO"/>
    <property type="match status" value="1"/>
</dbReference>
<feature type="domain" description="RNA polymerase sigma-70 region 2" evidence="6">
    <location>
        <begin position="44"/>
        <end position="108"/>
    </location>
</feature>
<dbReference type="Pfam" id="PF08281">
    <property type="entry name" value="Sigma70_r4_2"/>
    <property type="match status" value="1"/>
</dbReference>
<dbReference type="GO" id="GO:0006352">
    <property type="term" value="P:DNA-templated transcription initiation"/>
    <property type="evidence" value="ECO:0007669"/>
    <property type="project" value="InterPro"/>
</dbReference>
<keyword evidence="4" id="KW-0804">Transcription</keyword>